<comment type="caution">
    <text evidence="6">The sequence shown here is derived from an EMBL/GenBank/DDBJ whole genome shotgun (WGS) entry which is preliminary data.</text>
</comment>
<feature type="domain" description="Flagellar hook protein FlgE/F/G-like D1" evidence="5">
    <location>
        <begin position="211"/>
        <end position="268"/>
    </location>
</feature>
<dbReference type="PANTHER" id="PTHR30435">
    <property type="entry name" value="FLAGELLAR PROTEIN"/>
    <property type="match status" value="1"/>
</dbReference>
<dbReference type="RefSeq" id="WP_052219003.1">
    <property type="nucleotide sequence ID" value="NZ_LGTE01000032.1"/>
</dbReference>
<comment type="similarity">
    <text evidence="1 2">Belongs to the flagella basal body rod proteins family.</text>
</comment>
<evidence type="ECO:0000256" key="2">
    <source>
        <dbReference type="RuleBase" id="RU362116"/>
    </source>
</evidence>
<gene>
    <name evidence="6" type="ORF">Tfer_3056</name>
</gene>
<evidence type="ECO:0000313" key="6">
    <source>
        <dbReference type="EMBL" id="KNZ68418.1"/>
    </source>
</evidence>
<dbReference type="SUPFAM" id="SSF117143">
    <property type="entry name" value="Flagellar hook protein flgE"/>
    <property type="match status" value="2"/>
</dbReference>
<protein>
    <submittedName>
        <fullName evidence="6">Flagellar hook-basal body protein</fullName>
    </submittedName>
</protein>
<reference evidence="7" key="1">
    <citation type="submission" date="2015-07" db="EMBL/GenBank/DDBJ databases">
        <title>Complete Genome of Thermincola ferriacetica strain Z-0001T.</title>
        <authorList>
            <person name="Lusk B."/>
            <person name="Badalamenti J.P."/>
            <person name="Parameswaran P."/>
            <person name="Bond D.R."/>
            <person name="Torres C.I."/>
        </authorList>
    </citation>
    <scope>NUCLEOTIDE SEQUENCE [LARGE SCALE GENOMIC DNA]</scope>
    <source>
        <strain evidence="7">Z-0001</strain>
    </source>
</reference>
<evidence type="ECO:0000259" key="4">
    <source>
        <dbReference type="Pfam" id="PF06429"/>
    </source>
</evidence>
<evidence type="ECO:0000313" key="7">
    <source>
        <dbReference type="Proteomes" id="UP000037175"/>
    </source>
</evidence>
<dbReference type="Pfam" id="PF06429">
    <property type="entry name" value="Flg_bbr_C"/>
    <property type="match status" value="1"/>
</dbReference>
<keyword evidence="6" id="KW-0282">Flagellum</keyword>
<keyword evidence="2" id="KW-0975">Bacterial flagellum</keyword>
<dbReference type="Proteomes" id="UP000037175">
    <property type="component" value="Unassembled WGS sequence"/>
</dbReference>
<dbReference type="EMBL" id="LGTE01000032">
    <property type="protein sequence ID" value="KNZ68418.1"/>
    <property type="molecule type" value="Genomic_DNA"/>
</dbReference>
<organism evidence="6 7">
    <name type="scientific">Thermincola ferriacetica</name>
    <dbReference type="NCBI Taxonomy" id="281456"/>
    <lineage>
        <taxon>Bacteria</taxon>
        <taxon>Bacillati</taxon>
        <taxon>Bacillota</taxon>
        <taxon>Clostridia</taxon>
        <taxon>Eubacteriales</taxon>
        <taxon>Thermincolaceae</taxon>
        <taxon>Thermincola</taxon>
    </lineage>
</organism>
<keyword evidence="7" id="KW-1185">Reference proteome</keyword>
<sequence length="362" mass="39104">MLQALWSASSGMLGQQLAMDSIANNLANVNTTGYKKSRVEFQDLLYSEMRAPGKKTLRGEIIPTGFQTGNGVRPAGTPVIFGQGIIQQTDNPLDLAIEGNAFFAVRRPDGSLAYTRDGSFKLDAKGTLVTADGSKVLDENLNPLTFDSPQSLKIDNAGAILEQQAVGRIPGFVFEAANKLEKVEDGYFRPTRESGKALPAEQNNKEGRDLYFQVLLPDGKVAYTKETQVSVDKNGRLITEKGYPIVPEVYLRLADGSVTLDKEGNLTAAVQVGKLRLVKFVNPAGLNKIGSNMYAESVNSGAATVAGPADYTLRSSALEGSNVEVAEEMVNMIIANRAYELSSRSIRTSDEMLGMANQLLKR</sequence>
<feature type="domain" description="Flagellar basal-body/hook protein C-terminal" evidence="4">
    <location>
        <begin position="315"/>
        <end position="359"/>
    </location>
</feature>
<dbReference type="InterPro" id="IPR001444">
    <property type="entry name" value="Flag_bb_rod_N"/>
</dbReference>
<dbReference type="InterPro" id="IPR037925">
    <property type="entry name" value="FlgE/F/G-like"/>
</dbReference>
<dbReference type="PANTHER" id="PTHR30435:SF19">
    <property type="entry name" value="FLAGELLAR BASAL-BODY ROD PROTEIN FLGG"/>
    <property type="match status" value="1"/>
</dbReference>
<feature type="domain" description="Flagellar hook protein FlgE/F/G-like D1" evidence="5">
    <location>
        <begin position="96"/>
        <end position="160"/>
    </location>
</feature>
<dbReference type="InterPro" id="IPR020013">
    <property type="entry name" value="Flagellar_FlgE/F/G"/>
</dbReference>
<dbReference type="InterPro" id="IPR010930">
    <property type="entry name" value="Flg_bb/hook_C_dom"/>
</dbReference>
<dbReference type="InterPro" id="IPR019776">
    <property type="entry name" value="Flagellar_basal_body_rod_CS"/>
</dbReference>
<dbReference type="Pfam" id="PF00460">
    <property type="entry name" value="Flg_bb_rod"/>
    <property type="match status" value="1"/>
</dbReference>
<dbReference type="NCBIfam" id="TIGR03506">
    <property type="entry name" value="FlgEFG_subfam"/>
    <property type="match status" value="2"/>
</dbReference>
<keyword evidence="6" id="KW-0969">Cilium</keyword>
<dbReference type="PATRIC" id="fig|281456.6.peg.3198"/>
<comment type="subcellular location">
    <subcellularLocation>
        <location evidence="2">Bacterial flagellum basal body</location>
    </subcellularLocation>
</comment>
<dbReference type="AlphaFoldDB" id="A0A0L6VZ63"/>
<dbReference type="PROSITE" id="PS00588">
    <property type="entry name" value="FLAGELLA_BB_ROD"/>
    <property type="match status" value="1"/>
</dbReference>
<evidence type="ECO:0000259" key="3">
    <source>
        <dbReference type="Pfam" id="PF00460"/>
    </source>
</evidence>
<accession>A0A0L6VZ63</accession>
<proteinExistence type="inferred from homology"/>
<dbReference type="GO" id="GO:0071978">
    <property type="term" value="P:bacterial-type flagellum-dependent swarming motility"/>
    <property type="evidence" value="ECO:0007669"/>
    <property type="project" value="TreeGrafter"/>
</dbReference>
<name>A0A0L6VZ63_9FIRM</name>
<evidence type="ECO:0000256" key="1">
    <source>
        <dbReference type="ARBA" id="ARBA00009677"/>
    </source>
</evidence>
<dbReference type="GO" id="GO:0009425">
    <property type="term" value="C:bacterial-type flagellum basal body"/>
    <property type="evidence" value="ECO:0007669"/>
    <property type="project" value="UniProtKB-SubCell"/>
</dbReference>
<evidence type="ECO:0000259" key="5">
    <source>
        <dbReference type="Pfam" id="PF22692"/>
    </source>
</evidence>
<keyword evidence="6" id="KW-0966">Cell projection</keyword>
<dbReference type="Pfam" id="PF22692">
    <property type="entry name" value="LlgE_F_G_D1"/>
    <property type="match status" value="2"/>
</dbReference>
<feature type="domain" description="Flagellar basal body rod protein N-terminal" evidence="3">
    <location>
        <begin position="7"/>
        <end position="35"/>
    </location>
</feature>
<dbReference type="InterPro" id="IPR053967">
    <property type="entry name" value="LlgE_F_G-like_D1"/>
</dbReference>